<reference evidence="2" key="2">
    <citation type="submission" date="2015-06" db="UniProtKB">
        <authorList>
            <consortium name="EnsemblMetazoa"/>
        </authorList>
    </citation>
    <scope>IDENTIFICATION</scope>
</reference>
<organism evidence="2 3">
    <name type="scientific">Tetranychus urticae</name>
    <name type="common">Two-spotted spider mite</name>
    <dbReference type="NCBI Taxonomy" id="32264"/>
    <lineage>
        <taxon>Eukaryota</taxon>
        <taxon>Metazoa</taxon>
        <taxon>Ecdysozoa</taxon>
        <taxon>Arthropoda</taxon>
        <taxon>Chelicerata</taxon>
        <taxon>Arachnida</taxon>
        <taxon>Acari</taxon>
        <taxon>Acariformes</taxon>
        <taxon>Trombidiformes</taxon>
        <taxon>Prostigmata</taxon>
        <taxon>Eleutherengona</taxon>
        <taxon>Raphignathae</taxon>
        <taxon>Tetranychoidea</taxon>
        <taxon>Tetranychidae</taxon>
        <taxon>Tetranychus</taxon>
    </lineage>
</organism>
<keyword evidence="3" id="KW-1185">Reference proteome</keyword>
<proteinExistence type="predicted"/>
<accession>T1K3P5</accession>
<reference evidence="3" key="1">
    <citation type="submission" date="2011-08" db="EMBL/GenBank/DDBJ databases">
        <authorList>
            <person name="Rombauts S."/>
        </authorList>
    </citation>
    <scope>NUCLEOTIDE SEQUENCE</scope>
    <source>
        <strain evidence="3">London</strain>
    </source>
</reference>
<evidence type="ECO:0000256" key="1">
    <source>
        <dbReference type="SAM" id="SignalP"/>
    </source>
</evidence>
<feature type="signal peptide" evidence="1">
    <location>
        <begin position="1"/>
        <end position="19"/>
    </location>
</feature>
<keyword evidence="1" id="KW-0732">Signal</keyword>
<evidence type="ECO:0000313" key="2">
    <source>
        <dbReference type="EnsemblMetazoa" id="tetur04g09489.1"/>
    </source>
</evidence>
<dbReference type="HOGENOM" id="CLU_1379744_0_0_1"/>
<dbReference type="EnsemblMetazoa" id="tetur04g09489.1">
    <property type="protein sequence ID" value="tetur04g09489.1"/>
    <property type="gene ID" value="tetur04g09489"/>
</dbReference>
<dbReference type="Proteomes" id="UP000015104">
    <property type="component" value="Unassembled WGS sequence"/>
</dbReference>
<protein>
    <recommendedName>
        <fullName evidence="4">Lipocalin/cytosolic fatty-acid binding domain-containing protein</fullName>
    </recommendedName>
</protein>
<sequence>MKSTLFFGLIALAISSSFAVKIKGSCPNPVQPKVDDWSFSYFIREWTVYGRSEETVPRTVYNTLEIRHLYPGKIAVIEQGNTRDIEVVSVFDLYIDMTVGDFDGEEYYYVQTAVYEPYTFNFTTPDGHRGQFWMPYYANTKYQEALLASCVKIDESTFDIKTWFVSTSGNVGAPQQVLDLVKSLTGQELIDVCQGDFC</sequence>
<dbReference type="OMA" id="SYFIREW"/>
<gene>
    <name evidence="2" type="primary">107359483</name>
</gene>
<name>T1K3P5_TETUR</name>
<dbReference type="KEGG" id="tut:107359483"/>
<feature type="chain" id="PRO_5004591196" description="Lipocalin/cytosolic fatty-acid binding domain-containing protein" evidence="1">
    <location>
        <begin position="20"/>
        <end position="198"/>
    </location>
</feature>
<evidence type="ECO:0008006" key="4">
    <source>
        <dbReference type="Google" id="ProtNLM"/>
    </source>
</evidence>
<evidence type="ECO:0000313" key="3">
    <source>
        <dbReference type="Proteomes" id="UP000015104"/>
    </source>
</evidence>
<dbReference type="AlphaFoldDB" id="T1K3P5"/>
<dbReference type="EMBL" id="CAEY01001347">
    <property type="status" value="NOT_ANNOTATED_CDS"/>
    <property type="molecule type" value="Genomic_DNA"/>
</dbReference>